<protein>
    <submittedName>
        <fullName evidence="9">Uncharacterized protein</fullName>
    </submittedName>
</protein>
<proteinExistence type="inferred from homology"/>
<evidence type="ECO:0000256" key="3">
    <source>
        <dbReference type="ARBA" id="ARBA00022694"/>
    </source>
</evidence>
<dbReference type="GO" id="GO:0005829">
    <property type="term" value="C:cytosol"/>
    <property type="evidence" value="ECO:0007669"/>
    <property type="project" value="TreeGrafter"/>
</dbReference>
<reference evidence="9 10" key="1">
    <citation type="journal article" date="2019" name="Sci. Rep.">
        <title>Comparative genomics of chytrid fungi reveal insights into the obligate biotrophic and pathogenic lifestyle of Synchytrium endobioticum.</title>
        <authorList>
            <person name="van de Vossenberg B.T.L.H."/>
            <person name="Warris S."/>
            <person name="Nguyen H.D.T."/>
            <person name="van Gent-Pelzer M.P.E."/>
            <person name="Joly D.L."/>
            <person name="van de Geest H.C."/>
            <person name="Bonants P.J.M."/>
            <person name="Smith D.S."/>
            <person name="Levesque C.A."/>
            <person name="van der Lee T.A.J."/>
        </authorList>
    </citation>
    <scope>NUCLEOTIDE SEQUENCE [LARGE SCALE GENOMIC DNA]</scope>
    <source>
        <strain evidence="9 10">CBS 809.83</strain>
    </source>
</reference>
<dbReference type="Gene3D" id="2.130.10.10">
    <property type="entry name" value="YVTN repeat-like/Quinoprotein amine dehydrogenase"/>
    <property type="match status" value="1"/>
</dbReference>
<evidence type="ECO:0000256" key="2">
    <source>
        <dbReference type="ARBA" id="ARBA00022574"/>
    </source>
</evidence>
<comment type="subcellular location">
    <subcellularLocation>
        <location evidence="1 6">Nucleus</location>
    </subcellularLocation>
</comment>
<evidence type="ECO:0000256" key="5">
    <source>
        <dbReference type="ARBA" id="ARBA00023242"/>
    </source>
</evidence>
<evidence type="ECO:0000313" key="10">
    <source>
        <dbReference type="Proteomes" id="UP000318582"/>
    </source>
</evidence>
<dbReference type="SMART" id="SM00320">
    <property type="entry name" value="WD40"/>
    <property type="match status" value="3"/>
</dbReference>
<comment type="function">
    <text evidence="6">Required for the formation of N(7)-methylguanine at position 46 (m7G46) in tRNA. In the complex, it is required to stabilize and induce conformational changes of the catalytic subunit.</text>
</comment>
<feature type="region of interest" description="Disordered" evidence="8">
    <location>
        <begin position="334"/>
        <end position="387"/>
    </location>
</feature>
<evidence type="ECO:0000256" key="4">
    <source>
        <dbReference type="ARBA" id="ARBA00022737"/>
    </source>
</evidence>
<dbReference type="AlphaFoldDB" id="A0A507E2V9"/>
<dbReference type="PANTHER" id="PTHR16288">
    <property type="entry name" value="WD40 REPEAT PROTEIN 4"/>
    <property type="match status" value="1"/>
</dbReference>
<dbReference type="PROSITE" id="PS50082">
    <property type="entry name" value="WD_REPEATS_2"/>
    <property type="match status" value="1"/>
</dbReference>
<sequence length="387" mass="42008">MTVRLPVHRVLHLTGTDIVVAAIGRKFLAVNSKNGQILAAPASVLSQIDAAGAQVIADEEFPDATISLFALHPETSQLAVSADNKQVACYDVRTWTRLSSRISIKRASCLSFSKDGGKLLIGDKFGDVYSFKSNDTSDKEALILGHVSLLTSMTLTQDGKYLLTGDRDEKIRVSRYPHAFEIEQFCLGHKLFVSSLHIPAFAPDVLLSGGGDPFLLTWDFMAGKILQQIPLQEADEPVAVSAIVSHPQTKVVAVVLEKSKNVLMFNASNARDLQLLQKITLPTDALSVTFTDEGHLLIALAPRAEGPLVELARYAAGSFTLSQGDALTQQLNAIPTSSDEEMPDFYPTSKLRKTEVVPNRQQKRKENEGGAKGKNKRAKNGKTETAA</sequence>
<dbReference type="EMBL" id="QEAQ01000052">
    <property type="protein sequence ID" value="TPX57458.1"/>
    <property type="molecule type" value="Genomic_DNA"/>
</dbReference>
<feature type="repeat" description="WD" evidence="7">
    <location>
        <begin position="143"/>
        <end position="173"/>
    </location>
</feature>
<keyword evidence="3 6" id="KW-0819">tRNA processing</keyword>
<dbReference type="InterPro" id="IPR028884">
    <property type="entry name" value="Trm82"/>
</dbReference>
<dbReference type="PANTHER" id="PTHR16288:SF0">
    <property type="entry name" value="TRNA (GUANINE-N(7)-)-METHYLTRANSFERASE NON-CATALYTIC SUBUNIT WDR4"/>
    <property type="match status" value="1"/>
</dbReference>
<keyword evidence="5 6" id="KW-0539">Nucleus</keyword>
<dbReference type="STRING" id="109895.A0A507E2V9"/>
<dbReference type="InterPro" id="IPR015943">
    <property type="entry name" value="WD40/YVTN_repeat-like_dom_sf"/>
</dbReference>
<name>A0A507E2V9_9FUNG</name>
<keyword evidence="10" id="KW-1185">Reference proteome</keyword>
<evidence type="ECO:0000256" key="1">
    <source>
        <dbReference type="ARBA" id="ARBA00004123"/>
    </source>
</evidence>
<dbReference type="UniPathway" id="UPA00989"/>
<dbReference type="GO" id="GO:0043527">
    <property type="term" value="C:tRNA methyltransferase complex"/>
    <property type="evidence" value="ECO:0007669"/>
    <property type="project" value="TreeGrafter"/>
</dbReference>
<dbReference type="GO" id="GO:0106004">
    <property type="term" value="P:tRNA (guanine-N7)-methylation"/>
    <property type="evidence" value="ECO:0007669"/>
    <property type="project" value="UniProtKB-UniRule"/>
</dbReference>
<dbReference type="Pfam" id="PF00400">
    <property type="entry name" value="WD40"/>
    <property type="match status" value="1"/>
</dbReference>
<accession>A0A507E2V9</accession>
<dbReference type="InterPro" id="IPR001680">
    <property type="entry name" value="WD40_rpt"/>
</dbReference>
<evidence type="ECO:0000256" key="7">
    <source>
        <dbReference type="PROSITE-ProRule" id="PRU00221"/>
    </source>
</evidence>
<dbReference type="GO" id="GO:0005634">
    <property type="term" value="C:nucleus"/>
    <property type="evidence" value="ECO:0007669"/>
    <property type="project" value="UniProtKB-SubCell"/>
</dbReference>
<dbReference type="InterPro" id="IPR036322">
    <property type="entry name" value="WD40_repeat_dom_sf"/>
</dbReference>
<evidence type="ECO:0000256" key="8">
    <source>
        <dbReference type="SAM" id="MobiDB-lite"/>
    </source>
</evidence>
<organism evidence="9 10">
    <name type="scientific">Powellomyces hirtus</name>
    <dbReference type="NCBI Taxonomy" id="109895"/>
    <lineage>
        <taxon>Eukaryota</taxon>
        <taxon>Fungi</taxon>
        <taxon>Fungi incertae sedis</taxon>
        <taxon>Chytridiomycota</taxon>
        <taxon>Chytridiomycota incertae sedis</taxon>
        <taxon>Chytridiomycetes</taxon>
        <taxon>Spizellomycetales</taxon>
        <taxon>Powellomycetaceae</taxon>
        <taxon>Powellomyces</taxon>
    </lineage>
</organism>
<gene>
    <name evidence="9" type="ORF">PhCBS80983_g03808</name>
</gene>
<comment type="pathway">
    <text evidence="6">tRNA modification; N(7)-methylguanine-tRNA biosynthesis.</text>
</comment>
<comment type="similarity">
    <text evidence="6">Belongs to the WD repeat TRM82 family.</text>
</comment>
<dbReference type="Proteomes" id="UP000318582">
    <property type="component" value="Unassembled WGS sequence"/>
</dbReference>
<evidence type="ECO:0000256" key="6">
    <source>
        <dbReference type="HAMAP-Rule" id="MF_03056"/>
    </source>
</evidence>
<dbReference type="HAMAP" id="MF_03056">
    <property type="entry name" value="TRM82"/>
    <property type="match status" value="1"/>
</dbReference>
<keyword evidence="2 6" id="KW-0853">WD repeat</keyword>
<evidence type="ECO:0000313" key="9">
    <source>
        <dbReference type="EMBL" id="TPX57458.1"/>
    </source>
</evidence>
<comment type="caution">
    <text evidence="9">The sequence shown here is derived from an EMBL/GenBank/DDBJ whole genome shotgun (WGS) entry which is preliminary data.</text>
</comment>
<keyword evidence="4 6" id="KW-0677">Repeat</keyword>
<dbReference type="SUPFAM" id="SSF50978">
    <property type="entry name" value="WD40 repeat-like"/>
    <property type="match status" value="1"/>
</dbReference>